<dbReference type="PANTHER" id="PTHR30514:SF1">
    <property type="entry name" value="HTH-TYPE TRANSCRIPTIONAL REGULATOR HEXR-RELATED"/>
    <property type="match status" value="1"/>
</dbReference>
<dbReference type="SUPFAM" id="SSF53697">
    <property type="entry name" value="SIS domain"/>
    <property type="match status" value="1"/>
</dbReference>
<organism evidence="2 3">
    <name type="scientific">Mycoplasma marinum</name>
    <dbReference type="NCBI Taxonomy" id="1937190"/>
    <lineage>
        <taxon>Bacteria</taxon>
        <taxon>Bacillati</taxon>
        <taxon>Mycoplasmatota</taxon>
        <taxon>Mollicutes</taxon>
        <taxon>Mycoplasmataceae</taxon>
        <taxon>Mycoplasma</taxon>
    </lineage>
</organism>
<accession>A0A4R0XUC3</accession>
<dbReference type="PANTHER" id="PTHR30514">
    <property type="entry name" value="GLUCOKINASE"/>
    <property type="match status" value="1"/>
</dbReference>
<protein>
    <recommendedName>
        <fullName evidence="1">HTH rpiR-type domain-containing protein</fullName>
    </recommendedName>
</protein>
<dbReference type="Gene3D" id="1.10.10.10">
    <property type="entry name" value="Winged helix-like DNA-binding domain superfamily/Winged helix DNA-binding domain"/>
    <property type="match status" value="1"/>
</dbReference>
<dbReference type="InterPro" id="IPR009057">
    <property type="entry name" value="Homeodomain-like_sf"/>
</dbReference>
<evidence type="ECO:0000259" key="1">
    <source>
        <dbReference type="PROSITE" id="PS51071"/>
    </source>
</evidence>
<evidence type="ECO:0000313" key="2">
    <source>
        <dbReference type="EMBL" id="TCG11279.1"/>
    </source>
</evidence>
<name>A0A4R0XUC3_9MOLU</name>
<reference evidence="2 3" key="1">
    <citation type="submission" date="2018-02" db="EMBL/GenBank/DDBJ databases">
        <title>Mycoplasma marinum and Mycoplasma todarodis sp. nov., moderately halophilic and psychrotolerant mycoplasmas isolated from cephalopods.</title>
        <authorList>
            <person name="Viver T."/>
        </authorList>
    </citation>
    <scope>NUCLEOTIDE SEQUENCE [LARGE SCALE GENOMIC DNA]</scope>
    <source>
        <strain evidence="2 3">PE</strain>
    </source>
</reference>
<gene>
    <name evidence="2" type="ORF">C4B24_02430</name>
</gene>
<dbReference type="OrthoDB" id="3684496at2"/>
<dbReference type="GO" id="GO:0003700">
    <property type="term" value="F:DNA-binding transcription factor activity"/>
    <property type="evidence" value="ECO:0007669"/>
    <property type="project" value="InterPro"/>
</dbReference>
<feature type="domain" description="HTH rpiR-type" evidence="1">
    <location>
        <begin position="19"/>
        <end position="96"/>
    </location>
</feature>
<dbReference type="GO" id="GO:1901135">
    <property type="term" value="P:carbohydrate derivative metabolic process"/>
    <property type="evidence" value="ECO:0007669"/>
    <property type="project" value="InterPro"/>
</dbReference>
<dbReference type="PROSITE" id="PS51071">
    <property type="entry name" value="HTH_RPIR"/>
    <property type="match status" value="1"/>
</dbReference>
<dbReference type="GO" id="GO:0097367">
    <property type="term" value="F:carbohydrate derivative binding"/>
    <property type="evidence" value="ECO:0007669"/>
    <property type="project" value="InterPro"/>
</dbReference>
<dbReference type="InterPro" id="IPR036388">
    <property type="entry name" value="WH-like_DNA-bd_sf"/>
</dbReference>
<dbReference type="EMBL" id="PSZO01000009">
    <property type="protein sequence ID" value="TCG11279.1"/>
    <property type="molecule type" value="Genomic_DNA"/>
</dbReference>
<comment type="caution">
    <text evidence="2">The sequence shown here is derived from an EMBL/GenBank/DDBJ whole genome shotgun (WGS) entry which is preliminary data.</text>
</comment>
<dbReference type="InterPro" id="IPR047640">
    <property type="entry name" value="RpiR-like"/>
</dbReference>
<dbReference type="Gene3D" id="3.40.50.10490">
    <property type="entry name" value="Glucose-6-phosphate isomerase like protein, domain 1"/>
    <property type="match status" value="1"/>
</dbReference>
<dbReference type="SUPFAM" id="SSF46689">
    <property type="entry name" value="Homeodomain-like"/>
    <property type="match status" value="1"/>
</dbReference>
<dbReference type="InterPro" id="IPR046348">
    <property type="entry name" value="SIS_dom_sf"/>
</dbReference>
<evidence type="ECO:0000313" key="3">
    <source>
        <dbReference type="Proteomes" id="UP000294192"/>
    </source>
</evidence>
<dbReference type="AlphaFoldDB" id="A0A4R0XUC3"/>
<dbReference type="GO" id="GO:0003677">
    <property type="term" value="F:DNA binding"/>
    <property type="evidence" value="ECO:0007669"/>
    <property type="project" value="InterPro"/>
</dbReference>
<sequence>MFFIFLKYNKNIFKVYNFFMLKERMSIKKADFTLTDKKIYEFINDKNNSKEFLKSITQISAKIGVSNAAITRFCQKIQYSGWKELQNKLRYEIDQTISKYDGVSEVVHQIIYSLSRTDKNINKDAINVVAKKILSSDSIFIYGEAFTKIQAQAFRLKLNKINISAQDFEVAGETGFILPKKNSVHIFISMSGMNPNIKGAINKLTTINVPNQSIYTIGSTPNSNVMDLINEHIGGEFIQTNSQDPYELPSMAWYITQFILDRIFDRVYENNSEWNKKLIQKFAKVKSK</sequence>
<dbReference type="Pfam" id="PF01418">
    <property type="entry name" value="HTH_6"/>
    <property type="match status" value="1"/>
</dbReference>
<keyword evidence="3" id="KW-1185">Reference proteome</keyword>
<dbReference type="InterPro" id="IPR000281">
    <property type="entry name" value="HTH_RpiR"/>
</dbReference>
<dbReference type="Proteomes" id="UP000294192">
    <property type="component" value="Unassembled WGS sequence"/>
</dbReference>
<proteinExistence type="predicted"/>